<gene>
    <name evidence="1" type="ORF">GSMUA_144680.1</name>
</gene>
<accession>A0A804IYM4</accession>
<dbReference type="Proteomes" id="UP000012960">
    <property type="component" value="Unplaced"/>
</dbReference>
<keyword evidence="3" id="KW-1185">Reference proteome</keyword>
<evidence type="ECO:0000313" key="1">
    <source>
        <dbReference type="EMBL" id="CAG1844673.1"/>
    </source>
</evidence>
<dbReference type="AlphaFoldDB" id="A0A804IYM4"/>
<name>A0A804IYM4_MUSAM</name>
<dbReference type="EMBL" id="HG996469">
    <property type="protein sequence ID" value="CAG1844673.1"/>
    <property type="molecule type" value="Genomic_DNA"/>
</dbReference>
<protein>
    <submittedName>
        <fullName evidence="1">(wild Malaysian banana) hypothetical protein</fullName>
    </submittedName>
</protein>
<dbReference type="EnsemblPlants" id="Ma04_t38650.1">
    <property type="protein sequence ID" value="Ma04_p38650.1"/>
    <property type="gene ID" value="Ma04_g38650"/>
</dbReference>
<evidence type="ECO:0000313" key="3">
    <source>
        <dbReference type="Proteomes" id="UP000012960"/>
    </source>
</evidence>
<sequence>MPRHPMLPKVILELTDVIVKGLGLHSEDLKISGLRDTLVGQTVA</sequence>
<proteinExistence type="predicted"/>
<reference evidence="1" key="1">
    <citation type="submission" date="2021-03" db="EMBL/GenBank/DDBJ databases">
        <authorList>
            <consortium name="Genoscope - CEA"/>
            <person name="William W."/>
        </authorList>
    </citation>
    <scope>NUCLEOTIDE SEQUENCE</scope>
    <source>
        <strain evidence="1">Doubled-haploid Pahang</strain>
    </source>
</reference>
<organism evidence="2 3">
    <name type="scientific">Musa acuminata subsp. malaccensis</name>
    <name type="common">Wild banana</name>
    <name type="synonym">Musa malaccensis</name>
    <dbReference type="NCBI Taxonomy" id="214687"/>
    <lineage>
        <taxon>Eukaryota</taxon>
        <taxon>Viridiplantae</taxon>
        <taxon>Streptophyta</taxon>
        <taxon>Embryophyta</taxon>
        <taxon>Tracheophyta</taxon>
        <taxon>Spermatophyta</taxon>
        <taxon>Magnoliopsida</taxon>
        <taxon>Liliopsida</taxon>
        <taxon>Zingiberales</taxon>
        <taxon>Musaceae</taxon>
        <taxon>Musa</taxon>
    </lineage>
</organism>
<dbReference type="InParanoid" id="A0A804IYM4"/>
<evidence type="ECO:0000313" key="2">
    <source>
        <dbReference type="EnsemblPlants" id="Ma04_p38650.1"/>
    </source>
</evidence>
<dbReference type="Gramene" id="Ma04_t38650.1">
    <property type="protein sequence ID" value="Ma04_p38650.1"/>
    <property type="gene ID" value="Ma04_g38650"/>
</dbReference>
<reference evidence="2" key="2">
    <citation type="submission" date="2021-05" db="UniProtKB">
        <authorList>
            <consortium name="EnsemblPlants"/>
        </authorList>
    </citation>
    <scope>IDENTIFICATION</scope>
    <source>
        <strain evidence="2">subsp. malaccensis</strain>
    </source>
</reference>